<evidence type="ECO:0000256" key="4">
    <source>
        <dbReference type="SAM" id="MobiDB-lite"/>
    </source>
</evidence>
<dbReference type="Proteomes" id="UP000053477">
    <property type="component" value="Unassembled WGS sequence"/>
</dbReference>
<name>A0A0H2S3N4_9AGAM</name>
<keyword evidence="2" id="KW-0689">Ribosomal protein</keyword>
<evidence type="ECO:0000256" key="2">
    <source>
        <dbReference type="ARBA" id="ARBA00022980"/>
    </source>
</evidence>
<dbReference type="PANTHER" id="PTHR41237:SF1">
    <property type="entry name" value="SMALL RIBOSOMAL SUBUNIT PROTEIN BS21M"/>
    <property type="match status" value="1"/>
</dbReference>
<dbReference type="EMBL" id="KQ085893">
    <property type="protein sequence ID" value="KLO18584.1"/>
    <property type="molecule type" value="Genomic_DNA"/>
</dbReference>
<gene>
    <name evidence="5" type="ORF">SCHPADRAFT_993473</name>
</gene>
<protein>
    <submittedName>
        <fullName evidence="5">Uncharacterized protein</fullName>
    </submittedName>
</protein>
<keyword evidence="6" id="KW-1185">Reference proteome</keyword>
<dbReference type="Pfam" id="PF01165">
    <property type="entry name" value="Ribosomal_S21"/>
    <property type="match status" value="1"/>
</dbReference>
<organism evidence="5 6">
    <name type="scientific">Schizopora paradoxa</name>
    <dbReference type="NCBI Taxonomy" id="27342"/>
    <lineage>
        <taxon>Eukaryota</taxon>
        <taxon>Fungi</taxon>
        <taxon>Dikarya</taxon>
        <taxon>Basidiomycota</taxon>
        <taxon>Agaricomycotina</taxon>
        <taxon>Agaricomycetes</taxon>
        <taxon>Hymenochaetales</taxon>
        <taxon>Schizoporaceae</taxon>
        <taxon>Schizopora</taxon>
    </lineage>
</organism>
<comment type="similarity">
    <text evidence="1">Belongs to the bacterial ribosomal protein bS21 family.</text>
</comment>
<reference evidence="5 6" key="1">
    <citation type="submission" date="2015-04" db="EMBL/GenBank/DDBJ databases">
        <title>Complete genome sequence of Schizopora paradoxa KUC8140, a cosmopolitan wood degrader in East Asia.</title>
        <authorList>
            <consortium name="DOE Joint Genome Institute"/>
            <person name="Min B."/>
            <person name="Park H."/>
            <person name="Jang Y."/>
            <person name="Kim J.-J."/>
            <person name="Kim K.H."/>
            <person name="Pangilinan J."/>
            <person name="Lipzen A."/>
            <person name="Riley R."/>
            <person name="Grigoriev I.V."/>
            <person name="Spatafora J.W."/>
            <person name="Choi I.-G."/>
        </authorList>
    </citation>
    <scope>NUCLEOTIDE SEQUENCE [LARGE SCALE GENOMIC DNA]</scope>
    <source>
        <strain evidence="5 6">KUC8140</strain>
    </source>
</reference>
<dbReference type="InParanoid" id="A0A0H2S3N4"/>
<accession>A0A0H2S3N4</accession>
<keyword evidence="3" id="KW-0687">Ribonucleoprotein</keyword>
<dbReference type="STRING" id="27342.A0A0H2S3N4"/>
<dbReference type="GO" id="GO:0003735">
    <property type="term" value="F:structural constituent of ribosome"/>
    <property type="evidence" value="ECO:0007669"/>
    <property type="project" value="InterPro"/>
</dbReference>
<evidence type="ECO:0000256" key="1">
    <source>
        <dbReference type="ARBA" id="ARBA00006640"/>
    </source>
</evidence>
<feature type="region of interest" description="Disordered" evidence="4">
    <location>
        <begin position="34"/>
        <end position="98"/>
    </location>
</feature>
<dbReference type="GO" id="GO:0070124">
    <property type="term" value="P:mitochondrial translational initiation"/>
    <property type="evidence" value="ECO:0007669"/>
    <property type="project" value="TreeGrafter"/>
</dbReference>
<proteinExistence type="inferred from homology"/>
<dbReference type="OrthoDB" id="2501249at2759"/>
<dbReference type="NCBIfam" id="TIGR00030">
    <property type="entry name" value="S21p"/>
    <property type="match status" value="1"/>
</dbReference>
<sequence>MSLSLLQRRLSCLPGTSSLAAALSCCRWTPVRQQSTQTKQARKQIDEVWDMSEQTSMGSKKPYRSRHESQSPADRWSLTSSNFMDRAAQPGNTYSGRSVEVNDGDIGNAFRRLDAIMGRNNVWAELRKTRHERKGEKRRRLESERWRRRFKEEVKKRVQMVLEIRRRGA</sequence>
<evidence type="ECO:0000256" key="3">
    <source>
        <dbReference type="ARBA" id="ARBA00023274"/>
    </source>
</evidence>
<dbReference type="InterPro" id="IPR001911">
    <property type="entry name" value="Ribosomal_bS21"/>
</dbReference>
<dbReference type="PANTHER" id="PTHR41237">
    <property type="entry name" value="37S RIBOSOMAL PROTEIN MRP21, MITOCHONDRIAL"/>
    <property type="match status" value="1"/>
</dbReference>
<dbReference type="AlphaFoldDB" id="A0A0H2S3N4"/>
<evidence type="ECO:0000313" key="6">
    <source>
        <dbReference type="Proteomes" id="UP000053477"/>
    </source>
</evidence>
<evidence type="ECO:0000313" key="5">
    <source>
        <dbReference type="EMBL" id="KLO18584.1"/>
    </source>
</evidence>
<dbReference type="InterPro" id="IPR052837">
    <property type="entry name" value="Mitoribosomal_bS21"/>
</dbReference>
<dbReference type="GO" id="GO:0005763">
    <property type="term" value="C:mitochondrial small ribosomal subunit"/>
    <property type="evidence" value="ECO:0007669"/>
    <property type="project" value="TreeGrafter"/>
</dbReference>